<sequence>MFFIVFISHATRSANLCMANVSQKDEQDSGYKPKARRDQVHSNLAKHAINHYQNTNDKKPC</sequence>
<keyword evidence="2" id="KW-1185">Reference proteome</keyword>
<dbReference type="EMBL" id="MJMH01000168">
    <property type="protein sequence ID" value="OLQ92267.1"/>
    <property type="molecule type" value="Genomic_DNA"/>
</dbReference>
<accession>A0ABX3FGG9</accession>
<proteinExistence type="predicted"/>
<evidence type="ECO:0008006" key="3">
    <source>
        <dbReference type="Google" id="ProtNLM"/>
    </source>
</evidence>
<evidence type="ECO:0000313" key="1">
    <source>
        <dbReference type="EMBL" id="OLQ92267.1"/>
    </source>
</evidence>
<name>A0ABX3FGG9_9VIBR</name>
<protein>
    <recommendedName>
        <fullName evidence="3">Secreted protein</fullName>
    </recommendedName>
</protein>
<reference evidence="1 2" key="1">
    <citation type="submission" date="2016-09" db="EMBL/GenBank/DDBJ databases">
        <title>Genomic Taxonomy of the Vibrionaceae.</title>
        <authorList>
            <person name="Gonzalez-Castillo A."/>
            <person name="Gomez-Gil B."/>
            <person name="Enciso-Ibarra K."/>
        </authorList>
    </citation>
    <scope>NUCLEOTIDE SEQUENCE [LARGE SCALE GENOMIC DNA]</scope>
    <source>
        <strain evidence="1 2">CAIM 1902</strain>
    </source>
</reference>
<dbReference type="Proteomes" id="UP000186039">
    <property type="component" value="Unassembled WGS sequence"/>
</dbReference>
<evidence type="ECO:0000313" key="2">
    <source>
        <dbReference type="Proteomes" id="UP000186039"/>
    </source>
</evidence>
<comment type="caution">
    <text evidence="1">The sequence shown here is derived from an EMBL/GenBank/DDBJ whole genome shotgun (WGS) entry which is preliminary data.</text>
</comment>
<gene>
    <name evidence="1" type="ORF">BIY20_08900</name>
</gene>
<organism evidence="1 2">
    <name type="scientific">Vibrio panuliri</name>
    <dbReference type="NCBI Taxonomy" id="1381081"/>
    <lineage>
        <taxon>Bacteria</taxon>
        <taxon>Pseudomonadati</taxon>
        <taxon>Pseudomonadota</taxon>
        <taxon>Gammaproteobacteria</taxon>
        <taxon>Vibrionales</taxon>
        <taxon>Vibrionaceae</taxon>
        <taxon>Vibrio</taxon>
    </lineage>
</organism>